<comment type="function">
    <text evidence="5">Catalyzes the condensation of acetyl-CoA with acetoacetyl-CoA to form HMG-CoA.</text>
</comment>
<feature type="domain" description="Hydroxymethylglutaryl-coenzyme A synthase C-terminal" evidence="7">
    <location>
        <begin position="166"/>
        <end position="430"/>
    </location>
</feature>
<feature type="binding site" evidence="4">
    <location>
        <position position="200"/>
    </location>
    <ligand>
        <name>CoA</name>
        <dbReference type="ChEBI" id="CHEBI:57287"/>
    </ligand>
</feature>
<dbReference type="AlphaFoldDB" id="A0AAD1UNK1"/>
<dbReference type="Proteomes" id="UP001295684">
    <property type="component" value="Unassembled WGS sequence"/>
</dbReference>
<keyword evidence="5" id="KW-0444">Lipid biosynthesis</keyword>
<dbReference type="PANTHER" id="PTHR43323:SF2">
    <property type="entry name" value="HYDROXYMETHYLGLUTARYL-COA SYNTHASE"/>
    <property type="match status" value="1"/>
</dbReference>
<keyword evidence="5" id="KW-0753">Steroid metabolism</keyword>
<name>A0AAD1UNK1_EUPCR</name>
<feature type="active site" description="Proton donor/acceptor" evidence="3">
    <location>
        <position position="238"/>
    </location>
</feature>
<dbReference type="GO" id="GO:0006084">
    <property type="term" value="P:acetyl-CoA metabolic process"/>
    <property type="evidence" value="ECO:0007669"/>
    <property type="project" value="InterPro"/>
</dbReference>
<dbReference type="InterPro" id="IPR013746">
    <property type="entry name" value="HMG_CoA_synt_C_dom"/>
</dbReference>
<evidence type="ECO:0000256" key="2">
    <source>
        <dbReference type="ARBA" id="ARBA00022679"/>
    </source>
</evidence>
<evidence type="ECO:0000259" key="7">
    <source>
        <dbReference type="Pfam" id="PF08540"/>
    </source>
</evidence>
<dbReference type="GO" id="GO:0016126">
    <property type="term" value="P:sterol biosynthetic process"/>
    <property type="evidence" value="ECO:0007669"/>
    <property type="project" value="UniProtKB-KW"/>
</dbReference>
<keyword evidence="5" id="KW-0752">Steroid biosynthesis</keyword>
<evidence type="ECO:0000313" key="8">
    <source>
        <dbReference type="EMBL" id="CAI2368190.1"/>
    </source>
</evidence>
<dbReference type="NCBIfam" id="TIGR01833">
    <property type="entry name" value="HMG-CoA-S_euk"/>
    <property type="match status" value="1"/>
</dbReference>
<feature type="domain" description="Hydroxymethylglutaryl-coenzyme A synthase N-terminal" evidence="6">
    <location>
        <begin position="1"/>
        <end position="165"/>
    </location>
</feature>
<comment type="caution">
    <text evidence="8">The sequence shown here is derived from an EMBL/GenBank/DDBJ whole genome shotgun (WGS) entry which is preliminary data.</text>
</comment>
<accession>A0AAD1UNK1</accession>
<dbReference type="EMBL" id="CAMPGE010009318">
    <property type="protein sequence ID" value="CAI2368190.1"/>
    <property type="molecule type" value="Genomic_DNA"/>
</dbReference>
<evidence type="ECO:0000259" key="6">
    <source>
        <dbReference type="Pfam" id="PF01154"/>
    </source>
</evidence>
<dbReference type="SUPFAM" id="SSF53901">
    <property type="entry name" value="Thiolase-like"/>
    <property type="match status" value="2"/>
</dbReference>
<evidence type="ECO:0000313" key="9">
    <source>
        <dbReference type="Proteomes" id="UP001295684"/>
    </source>
</evidence>
<keyword evidence="5" id="KW-0756">Sterol biosynthesis</keyword>
<dbReference type="Gene3D" id="3.40.47.10">
    <property type="match status" value="1"/>
</dbReference>
<comment type="pathway">
    <text evidence="5">Metabolic intermediate biosynthesis; (R)-mevalonate biosynthesis; (R)-mevalonate from acetyl-CoA: step 2/3.</text>
</comment>
<feature type="binding site" evidence="4">
    <location>
        <position position="243"/>
    </location>
    <ligand>
        <name>CoA</name>
        <dbReference type="ChEBI" id="CHEBI:57287"/>
    </ligand>
</feature>
<evidence type="ECO:0000256" key="4">
    <source>
        <dbReference type="PIRSR" id="PIRSR610122-2"/>
    </source>
</evidence>
<evidence type="ECO:0000256" key="1">
    <source>
        <dbReference type="ARBA" id="ARBA00007061"/>
    </source>
</evidence>
<evidence type="ECO:0000256" key="5">
    <source>
        <dbReference type="RuleBase" id="RU364071"/>
    </source>
</evidence>
<dbReference type="Pfam" id="PF01154">
    <property type="entry name" value="HMG_CoA_synt_N"/>
    <property type="match status" value="1"/>
</dbReference>
<organism evidence="8 9">
    <name type="scientific">Euplotes crassus</name>
    <dbReference type="NCBI Taxonomy" id="5936"/>
    <lineage>
        <taxon>Eukaryota</taxon>
        <taxon>Sar</taxon>
        <taxon>Alveolata</taxon>
        <taxon>Ciliophora</taxon>
        <taxon>Intramacronucleata</taxon>
        <taxon>Spirotrichea</taxon>
        <taxon>Hypotrichia</taxon>
        <taxon>Euplotida</taxon>
        <taxon>Euplotidae</taxon>
        <taxon>Moneuplotes</taxon>
    </lineage>
</organism>
<dbReference type="GO" id="GO:0010142">
    <property type="term" value="P:farnesyl diphosphate biosynthetic process, mevalonate pathway"/>
    <property type="evidence" value="ECO:0007669"/>
    <property type="project" value="InterPro"/>
</dbReference>
<keyword evidence="5" id="KW-0443">Lipid metabolism</keyword>
<protein>
    <recommendedName>
        <fullName evidence="5">Hydroxymethylglutaryl-CoA synthase</fullName>
        <shortName evidence="5">HMG-CoA synthase</shortName>
        <ecNumber evidence="5">2.3.3.10</ecNumber>
    </recommendedName>
    <alternativeName>
        <fullName evidence="5">3-hydroxy-3-methylglutaryl coenzyme A synthase</fullName>
    </alternativeName>
</protein>
<feature type="active site" description="Proton donor/acceptor" evidence="3">
    <location>
        <position position="74"/>
    </location>
</feature>
<feature type="binding site" evidence="4">
    <location>
        <position position="247"/>
    </location>
    <ligand>
        <name>CoA</name>
        <dbReference type="ChEBI" id="CHEBI:57287"/>
    </ligand>
</feature>
<keyword evidence="5" id="KW-1207">Sterol metabolism</keyword>
<comment type="catalytic activity">
    <reaction evidence="5">
        <text>acetoacetyl-CoA + acetyl-CoA + H2O = (3S)-3-hydroxy-3-methylglutaryl-CoA + CoA + H(+)</text>
        <dbReference type="Rhea" id="RHEA:10188"/>
        <dbReference type="ChEBI" id="CHEBI:15377"/>
        <dbReference type="ChEBI" id="CHEBI:15378"/>
        <dbReference type="ChEBI" id="CHEBI:43074"/>
        <dbReference type="ChEBI" id="CHEBI:57286"/>
        <dbReference type="ChEBI" id="CHEBI:57287"/>
        <dbReference type="ChEBI" id="CHEBI:57288"/>
        <dbReference type="EC" id="2.3.3.10"/>
    </reaction>
</comment>
<dbReference type="PANTHER" id="PTHR43323">
    <property type="entry name" value="3-HYDROXY-3-METHYLGLUTARYL COENZYME A SYNTHASE"/>
    <property type="match status" value="1"/>
</dbReference>
<dbReference type="InterPro" id="IPR013528">
    <property type="entry name" value="HMG_CoA_synth_N"/>
</dbReference>
<dbReference type="FunFam" id="3.40.47.10:FF:000008">
    <property type="entry name" value="3-hydroxy-3-methylglutaryl coenzyme A synthase"/>
    <property type="match status" value="1"/>
</dbReference>
<dbReference type="InterPro" id="IPR016039">
    <property type="entry name" value="Thiolase-like"/>
</dbReference>
<proteinExistence type="inferred from homology"/>
<sequence length="461" mass="51319">MEVYFPNTYVDQEELEVAYGVGKGKHTVGLGQHKMAFSSDREDINSIAMTVLSNLVNNYGIDWKDIGRLEVGTETLIDKSKSTKTCLMELFKNAGNYDIEGVTTVNACYGGTNALFNTLNWMESSAWDGRYGVVIAADLAVYAKGPARATGGAGAVAILIGENAPLVIETSIRSSFFDNQYDFYKPDPNSEYPTVDGVLSQNTYINALSKCYAGIKSKSLAAGKEDISLRDTDYFCFHSPYSKLVQKSFTQLYWEDLNRGILTPSPELVSKMEETKGGLKNKEINKMVTKESQGLWKEKTDMSLHLGRNCGNSYTGSLYFCLMSLICDPNVDLTDKRVLLFSYGSGCASSMFTIRGKADYTDIIAKSDYHERLENRIKKSPEFYEEVMAEREAHYGSHAAYTPTGPIDELVPGTYYLTAIDDKWRREYSKVPCKAKSISVTPSPMISYSSTTSKLFELSKM</sequence>
<comment type="similarity">
    <text evidence="1 5">Belongs to the thiolase-like superfamily. HMG-CoA synthase family.</text>
</comment>
<dbReference type="InterPro" id="IPR010122">
    <property type="entry name" value="HMG_CoA_synthase_euk"/>
</dbReference>
<gene>
    <name evidence="8" type="ORF">ECRASSUSDP1_LOCUS9481</name>
</gene>
<reference evidence="8" key="1">
    <citation type="submission" date="2023-07" db="EMBL/GenBank/DDBJ databases">
        <authorList>
            <consortium name="AG Swart"/>
            <person name="Singh M."/>
            <person name="Singh A."/>
            <person name="Seah K."/>
            <person name="Emmerich C."/>
        </authorList>
    </citation>
    <scope>NUCLEOTIDE SEQUENCE</scope>
    <source>
        <strain evidence="8">DP1</strain>
    </source>
</reference>
<dbReference type="CDD" id="cd00827">
    <property type="entry name" value="init_cond_enzymes"/>
    <property type="match status" value="1"/>
</dbReference>
<feature type="active site" description="Acyl-thioester intermediate" evidence="3">
    <location>
        <position position="108"/>
    </location>
</feature>
<keyword evidence="2 5" id="KW-0808">Transferase</keyword>
<keyword evidence="9" id="KW-1185">Reference proteome</keyword>
<dbReference type="Pfam" id="PF08540">
    <property type="entry name" value="HMG_CoA_synt_C"/>
    <property type="match status" value="1"/>
</dbReference>
<evidence type="ECO:0000256" key="3">
    <source>
        <dbReference type="PIRSR" id="PIRSR610122-1"/>
    </source>
</evidence>
<dbReference type="GO" id="GO:0004421">
    <property type="term" value="F:hydroxymethylglutaryl-CoA synthase activity"/>
    <property type="evidence" value="ECO:0007669"/>
    <property type="project" value="UniProtKB-EC"/>
</dbReference>
<dbReference type="EC" id="2.3.3.10" evidence="5"/>